<feature type="region of interest" description="Disordered" evidence="1">
    <location>
        <begin position="1"/>
        <end position="20"/>
    </location>
</feature>
<dbReference type="GO" id="GO:0016829">
    <property type="term" value="F:lyase activity"/>
    <property type="evidence" value="ECO:0007669"/>
    <property type="project" value="InterPro"/>
</dbReference>
<dbReference type="AlphaFoldDB" id="A0A4Q4MS92"/>
<dbReference type="InterPro" id="IPR010451">
    <property type="entry name" value="Acetoacetate_decarboxylase"/>
</dbReference>
<proteinExistence type="predicted"/>
<evidence type="ECO:0000313" key="3">
    <source>
        <dbReference type="Proteomes" id="UP000292402"/>
    </source>
</evidence>
<name>A0A4Q4MS92_9PLEO</name>
<comment type="caution">
    <text evidence="2">The sequence shown here is derived from an EMBL/GenBank/DDBJ whole genome shotgun (WGS) entry which is preliminary data.</text>
</comment>
<accession>A0A4Q4MS92</accession>
<organism evidence="2 3">
    <name type="scientific">Alternaria tenuissima</name>
    <dbReference type="NCBI Taxonomy" id="119927"/>
    <lineage>
        <taxon>Eukaryota</taxon>
        <taxon>Fungi</taxon>
        <taxon>Dikarya</taxon>
        <taxon>Ascomycota</taxon>
        <taxon>Pezizomycotina</taxon>
        <taxon>Dothideomycetes</taxon>
        <taxon>Pleosporomycetidae</taxon>
        <taxon>Pleosporales</taxon>
        <taxon>Pleosporineae</taxon>
        <taxon>Pleosporaceae</taxon>
        <taxon>Alternaria</taxon>
        <taxon>Alternaria sect. Alternaria</taxon>
        <taxon>Alternaria alternata complex</taxon>
    </lineage>
</organism>
<dbReference type="Proteomes" id="UP000292402">
    <property type="component" value="Unassembled WGS sequence"/>
</dbReference>
<dbReference type="EMBL" id="PDXA01000004">
    <property type="protein sequence ID" value="RYN58955.1"/>
    <property type="molecule type" value="Genomic_DNA"/>
</dbReference>
<dbReference type="SUPFAM" id="SSF160104">
    <property type="entry name" value="Acetoacetate decarboxylase-like"/>
    <property type="match status" value="1"/>
</dbReference>
<dbReference type="Pfam" id="PF06314">
    <property type="entry name" value="ADC"/>
    <property type="match status" value="1"/>
</dbReference>
<sequence length="246" mass="27022">MPFGQLPVGNNPVPQHDPPYSNDVPVFSDVTILVIRYRTSFASISRLIPDVLEVEEEPIVTATQLKYGIAPAGPFTEFIHTVEAKYQGKSYDFCLSLIVDLEAALLAGREQNGFPKRLGRLSLTPSTTSKTTGHVERPIGQTFLQYGFEAKAKQSPSPPRLDKPFLSLRVIPSPVAGAKASVKDLVPSEFEIKPAEVWEGIGELAFPENCPQTEAVNKIEILRYESSTLAYGCDVILHPAKEVFPL</sequence>
<evidence type="ECO:0000313" key="2">
    <source>
        <dbReference type="EMBL" id="RYN58955.1"/>
    </source>
</evidence>
<reference evidence="3" key="1">
    <citation type="journal article" date="2019" name="bioRxiv">
        <title>Genomics, evolutionary history and diagnostics of the Alternaria alternata species group including apple and Asian pear pathotypes.</title>
        <authorList>
            <person name="Armitage A.D."/>
            <person name="Cockerton H.M."/>
            <person name="Sreenivasaprasad S."/>
            <person name="Woodhall J.W."/>
            <person name="Lane C.R."/>
            <person name="Harrison R.J."/>
            <person name="Clarkson J.P."/>
        </authorList>
    </citation>
    <scope>NUCLEOTIDE SEQUENCE [LARGE SCALE GENOMIC DNA]</scope>
    <source>
        <strain evidence="3">FERA 1082</strain>
    </source>
</reference>
<protein>
    <recommendedName>
        <fullName evidence="4">Decarboxylase DEC1</fullName>
    </recommendedName>
</protein>
<evidence type="ECO:0000256" key="1">
    <source>
        <dbReference type="SAM" id="MobiDB-lite"/>
    </source>
</evidence>
<evidence type="ECO:0008006" key="4">
    <source>
        <dbReference type="Google" id="ProtNLM"/>
    </source>
</evidence>
<dbReference type="Gene3D" id="2.40.400.10">
    <property type="entry name" value="Acetoacetate decarboxylase-like"/>
    <property type="match status" value="1"/>
</dbReference>
<dbReference type="InterPro" id="IPR023375">
    <property type="entry name" value="ADC_dom_sf"/>
</dbReference>
<gene>
    <name evidence="2" type="ORF">AA0114_g1830</name>
</gene>